<gene>
    <name evidence="1" type="ORF">DFR50_12256</name>
</gene>
<proteinExistence type="predicted"/>
<dbReference type="AlphaFoldDB" id="A0A366F627"/>
<dbReference type="EMBL" id="QNRK01000022">
    <property type="protein sequence ID" value="RBP09219.1"/>
    <property type="molecule type" value="Genomic_DNA"/>
</dbReference>
<sequence>MSRGVVLTLAATMALAGLTGSRADELPLLGWPALWPAAPAVTEIFPRMPENWGDLPLQFHLSEQAGYNSNITNTPTGPGANSGNYGRPIGAMESISTYGVSFKNEIGAHQFFGDASWGVYRYLDHANFNIAHRAVDIGDNFTYGSKCNGSLKFSDISAPALPGQQIGYNVINTLTTVSATENLKCLINGEYSGIFNSGLSKSTNSATLDAVNNYQSAFIAAGISYAVSETNSLQLLATITGTDYTDRGTALNTAGLNNNITTDQVMATYTKNFGPNLSLNAQFGVVGVTNSYFEFGLPRSILPQYSLSLQWAITPKLALTVSASRLVSPPTSLLSNLQVTENATAGLSYQWTPKITLSGNLTAGYATGVATPIVTQGLYSYYTSNQKTYGGTATLNYAITPFLAASLSYQVTKTVQASLTTNDSLVLMALNFNPY</sequence>
<reference evidence="1 2" key="1">
    <citation type="submission" date="2018-06" db="EMBL/GenBank/DDBJ databases">
        <title>Genomic Encyclopedia of Type Strains, Phase IV (KMG-IV): sequencing the most valuable type-strain genomes for metagenomic binning, comparative biology and taxonomic classification.</title>
        <authorList>
            <person name="Goeker M."/>
        </authorList>
    </citation>
    <scope>NUCLEOTIDE SEQUENCE [LARGE SCALE GENOMIC DNA]</scope>
    <source>
        <strain evidence="1 2">DSM 24875</strain>
    </source>
</reference>
<dbReference type="SUPFAM" id="SSF56935">
    <property type="entry name" value="Porins"/>
    <property type="match status" value="1"/>
</dbReference>
<protein>
    <submittedName>
        <fullName evidence="1">Uncharacterized protein</fullName>
    </submittedName>
</protein>
<comment type="caution">
    <text evidence="1">The sequence shown here is derived from an EMBL/GenBank/DDBJ whole genome shotgun (WGS) entry which is preliminary data.</text>
</comment>
<organism evidence="1 2">
    <name type="scientific">Roseiarcus fermentans</name>
    <dbReference type="NCBI Taxonomy" id="1473586"/>
    <lineage>
        <taxon>Bacteria</taxon>
        <taxon>Pseudomonadati</taxon>
        <taxon>Pseudomonadota</taxon>
        <taxon>Alphaproteobacteria</taxon>
        <taxon>Hyphomicrobiales</taxon>
        <taxon>Roseiarcaceae</taxon>
        <taxon>Roseiarcus</taxon>
    </lineage>
</organism>
<evidence type="ECO:0000313" key="1">
    <source>
        <dbReference type="EMBL" id="RBP09219.1"/>
    </source>
</evidence>
<dbReference type="RefSeq" id="WP_113890834.1">
    <property type="nucleotide sequence ID" value="NZ_QNRK01000022.1"/>
</dbReference>
<accession>A0A366F627</accession>
<dbReference type="Proteomes" id="UP000253529">
    <property type="component" value="Unassembled WGS sequence"/>
</dbReference>
<name>A0A366F627_9HYPH</name>
<keyword evidence="2" id="KW-1185">Reference proteome</keyword>
<evidence type="ECO:0000313" key="2">
    <source>
        <dbReference type="Proteomes" id="UP000253529"/>
    </source>
</evidence>
<dbReference type="OrthoDB" id="7509111at2"/>